<protein>
    <submittedName>
        <fullName evidence="10">Murein L,D-transpeptidase YcbB/YkuD</fullName>
    </submittedName>
</protein>
<evidence type="ECO:0000256" key="7">
    <source>
        <dbReference type="PROSITE-ProRule" id="PRU01373"/>
    </source>
</evidence>
<dbReference type="PROSITE" id="PS52029">
    <property type="entry name" value="LD_TPASE"/>
    <property type="match status" value="1"/>
</dbReference>
<dbReference type="GO" id="GO:0009252">
    <property type="term" value="P:peptidoglycan biosynthetic process"/>
    <property type="evidence" value="ECO:0007669"/>
    <property type="project" value="UniProtKB-UniPathway"/>
</dbReference>
<keyword evidence="4 7" id="KW-0133">Cell shape</keyword>
<dbReference type="AlphaFoldDB" id="A0A1M5YU69"/>
<dbReference type="OrthoDB" id="9778545at2"/>
<comment type="similarity">
    <text evidence="2">Belongs to the YkuD family.</text>
</comment>
<dbReference type="STRING" id="299255.SAMN02745129_4468"/>
<feature type="active site" description="Nucleophile" evidence="7">
    <location>
        <position position="405"/>
    </location>
</feature>
<evidence type="ECO:0000256" key="5">
    <source>
        <dbReference type="ARBA" id="ARBA00022984"/>
    </source>
</evidence>
<dbReference type="SUPFAM" id="SSF47090">
    <property type="entry name" value="PGBD-like"/>
    <property type="match status" value="1"/>
</dbReference>
<keyword evidence="11" id="KW-1185">Reference proteome</keyword>
<reference evidence="10 11" key="1">
    <citation type="submission" date="2016-11" db="EMBL/GenBank/DDBJ databases">
        <authorList>
            <person name="Jaros S."/>
            <person name="Januszkiewicz K."/>
            <person name="Wedrychowicz H."/>
        </authorList>
    </citation>
    <scope>NUCLEOTIDE SEQUENCE [LARGE SCALE GENOMIC DNA]</scope>
    <source>
        <strain evidence="10 11">DSM 16917</strain>
    </source>
</reference>
<dbReference type="InterPro" id="IPR005490">
    <property type="entry name" value="LD_TPept_cat_dom"/>
</dbReference>
<dbReference type="Pfam" id="PF01471">
    <property type="entry name" value="PG_binding_1"/>
    <property type="match status" value="1"/>
</dbReference>
<evidence type="ECO:0000259" key="9">
    <source>
        <dbReference type="PROSITE" id="PS52029"/>
    </source>
</evidence>
<feature type="chain" id="PRO_5009915347" evidence="8">
    <location>
        <begin position="21"/>
        <end position="473"/>
    </location>
</feature>
<dbReference type="RefSeq" id="WP_067664709.1">
    <property type="nucleotide sequence ID" value="NZ_FQXG01000008.1"/>
</dbReference>
<sequence>MRLWLFLGGLLMAMLSPAQGEPLWFAGDRQQQAAGELRAQLAVLAAADLDPRFDELYREIIATGERAELSPLYTETYLLMHAFWRELEARPAGKLDLSQRFDLHPRPGLTGALARDAHQGRLMERVLALEPEVTDYLAIRNAVARFDYLAQRELISAQPLTGLLEPGAQSPQVTTARRQLYLLEDLASDTGSDVYDPMMVAAVRQFQQRHGLVADGIIGPQTYGWLIQPFERRAKLMARSLIRQSHDALFMQPSHLRVNIPAFELVWYEQGERQWQTEVVVGLPARATPTMHSELNYVVLNPSWNVPRSILFRDLLPRMAKDIDYAERHRYEVIGPEDEVLPLSAEEIQQLAQQGFPYRLRQQPGPGNALGQYKFHLANSRAIYLHDTPQQSHFGLASRAYSSGCVRVAAAEELAQQLLTRSVAGEEQVARWQQQPHSRWVALDPLPTYLVYWTAWIEKGRPQFREDLYHWED</sequence>
<dbReference type="Pfam" id="PF03734">
    <property type="entry name" value="YkuD"/>
    <property type="match status" value="1"/>
</dbReference>
<evidence type="ECO:0000256" key="2">
    <source>
        <dbReference type="ARBA" id="ARBA00005992"/>
    </source>
</evidence>
<dbReference type="CDD" id="cd16913">
    <property type="entry name" value="YkuD_like"/>
    <property type="match status" value="1"/>
</dbReference>
<dbReference type="GO" id="GO:0008360">
    <property type="term" value="P:regulation of cell shape"/>
    <property type="evidence" value="ECO:0007669"/>
    <property type="project" value="UniProtKB-UniRule"/>
</dbReference>
<comment type="pathway">
    <text evidence="1 7">Cell wall biogenesis; peptidoglycan biosynthesis.</text>
</comment>
<keyword evidence="5 7" id="KW-0573">Peptidoglycan synthesis</keyword>
<evidence type="ECO:0000313" key="11">
    <source>
        <dbReference type="Proteomes" id="UP000184268"/>
    </source>
</evidence>
<proteinExistence type="inferred from homology"/>
<dbReference type="InterPro" id="IPR052905">
    <property type="entry name" value="LD-transpeptidase_YkuD-like"/>
</dbReference>
<dbReference type="Proteomes" id="UP000184268">
    <property type="component" value="Unassembled WGS sequence"/>
</dbReference>
<evidence type="ECO:0000256" key="4">
    <source>
        <dbReference type="ARBA" id="ARBA00022960"/>
    </source>
</evidence>
<dbReference type="GO" id="GO:0071555">
    <property type="term" value="P:cell wall organization"/>
    <property type="evidence" value="ECO:0007669"/>
    <property type="project" value="UniProtKB-UniRule"/>
</dbReference>
<evidence type="ECO:0000256" key="8">
    <source>
        <dbReference type="SAM" id="SignalP"/>
    </source>
</evidence>
<dbReference type="PANTHER" id="PTHR41533">
    <property type="entry name" value="L,D-TRANSPEPTIDASE HI_1667-RELATED"/>
    <property type="match status" value="1"/>
</dbReference>
<dbReference type="InterPro" id="IPR002477">
    <property type="entry name" value="Peptidoglycan-bd-like"/>
</dbReference>
<dbReference type="EMBL" id="FQXG01000008">
    <property type="protein sequence ID" value="SHI15667.1"/>
    <property type="molecule type" value="Genomic_DNA"/>
</dbReference>
<accession>A0A1M5YU69</accession>
<dbReference type="InterPro" id="IPR038063">
    <property type="entry name" value="Transpep_catalytic_dom"/>
</dbReference>
<keyword evidence="3" id="KW-0808">Transferase</keyword>
<dbReference type="Gene3D" id="2.40.440.10">
    <property type="entry name" value="L,D-transpeptidase catalytic domain-like"/>
    <property type="match status" value="1"/>
</dbReference>
<feature type="active site" description="Proton donor/acceptor" evidence="7">
    <location>
        <position position="386"/>
    </location>
</feature>
<dbReference type="GO" id="GO:0004180">
    <property type="term" value="F:carboxypeptidase activity"/>
    <property type="evidence" value="ECO:0007669"/>
    <property type="project" value="UniProtKB-ARBA"/>
</dbReference>
<dbReference type="InterPro" id="IPR036365">
    <property type="entry name" value="PGBD-like_sf"/>
</dbReference>
<dbReference type="GO" id="GO:0016740">
    <property type="term" value="F:transferase activity"/>
    <property type="evidence" value="ECO:0007669"/>
    <property type="project" value="UniProtKB-KW"/>
</dbReference>
<keyword evidence="8" id="KW-0732">Signal</keyword>
<evidence type="ECO:0000313" key="10">
    <source>
        <dbReference type="EMBL" id="SHI15667.1"/>
    </source>
</evidence>
<dbReference type="Gene3D" id="1.10.101.10">
    <property type="entry name" value="PGBD-like superfamily/PGBD"/>
    <property type="match status" value="1"/>
</dbReference>
<feature type="domain" description="L,D-TPase catalytic" evidence="9">
    <location>
        <begin position="254"/>
        <end position="431"/>
    </location>
</feature>
<name>A0A1M5YU69_9GAMM</name>
<evidence type="ECO:0000256" key="1">
    <source>
        <dbReference type="ARBA" id="ARBA00004752"/>
    </source>
</evidence>
<dbReference type="InterPro" id="IPR036366">
    <property type="entry name" value="PGBDSf"/>
</dbReference>
<dbReference type="PANTHER" id="PTHR41533:SF1">
    <property type="entry name" value="L,D-TRANSPEPTIDASE YCBB-RELATED"/>
    <property type="match status" value="1"/>
</dbReference>
<keyword evidence="6 7" id="KW-0961">Cell wall biogenesis/degradation</keyword>
<dbReference type="SUPFAM" id="SSF141523">
    <property type="entry name" value="L,D-transpeptidase catalytic domain-like"/>
    <property type="match status" value="1"/>
</dbReference>
<evidence type="ECO:0000256" key="3">
    <source>
        <dbReference type="ARBA" id="ARBA00022679"/>
    </source>
</evidence>
<gene>
    <name evidence="10" type="ORF">SAMN02745129_4468</name>
</gene>
<evidence type="ECO:0000256" key="6">
    <source>
        <dbReference type="ARBA" id="ARBA00023316"/>
    </source>
</evidence>
<feature type="signal peptide" evidence="8">
    <location>
        <begin position="1"/>
        <end position="20"/>
    </location>
</feature>
<organism evidence="10 11">
    <name type="scientific">Ferrimonas marina</name>
    <dbReference type="NCBI Taxonomy" id="299255"/>
    <lineage>
        <taxon>Bacteria</taxon>
        <taxon>Pseudomonadati</taxon>
        <taxon>Pseudomonadota</taxon>
        <taxon>Gammaproteobacteria</taxon>
        <taxon>Alteromonadales</taxon>
        <taxon>Ferrimonadaceae</taxon>
        <taxon>Ferrimonas</taxon>
    </lineage>
</organism>
<dbReference type="UniPathway" id="UPA00219"/>